<reference evidence="3" key="1">
    <citation type="journal article" date="2011" name="Nature">
        <title>Genome sequence and analysis of the tuber crop potato.</title>
        <authorList>
            <consortium name="The Potato Genome Sequencing Consortium"/>
        </authorList>
    </citation>
    <scope>NUCLEOTIDE SEQUENCE [LARGE SCALE GENOMIC DNA]</scope>
    <source>
        <strain evidence="3">cv. DM1-3 516 R44</strain>
    </source>
</reference>
<accession>M1E1E2</accession>
<dbReference type="Proteomes" id="UP000011115">
    <property type="component" value="Unassembled WGS sequence"/>
</dbReference>
<evidence type="ECO:0008006" key="4">
    <source>
        <dbReference type="Google" id="ProtNLM"/>
    </source>
</evidence>
<dbReference type="InParanoid" id="M1E1E2"/>
<reference evidence="2" key="2">
    <citation type="submission" date="2015-06" db="UniProtKB">
        <authorList>
            <consortium name="EnsemblPlants"/>
        </authorList>
    </citation>
    <scope>IDENTIFICATION</scope>
    <source>
        <strain evidence="2">DM1-3 516 R44</strain>
    </source>
</reference>
<feature type="compositionally biased region" description="Basic and acidic residues" evidence="1">
    <location>
        <begin position="74"/>
        <end position="88"/>
    </location>
</feature>
<organism evidence="2 3">
    <name type="scientific">Solanum tuberosum</name>
    <name type="common">Potato</name>
    <dbReference type="NCBI Taxonomy" id="4113"/>
    <lineage>
        <taxon>Eukaryota</taxon>
        <taxon>Viridiplantae</taxon>
        <taxon>Streptophyta</taxon>
        <taxon>Embryophyta</taxon>
        <taxon>Tracheophyta</taxon>
        <taxon>Spermatophyta</taxon>
        <taxon>Magnoliopsida</taxon>
        <taxon>eudicotyledons</taxon>
        <taxon>Gunneridae</taxon>
        <taxon>Pentapetalae</taxon>
        <taxon>asterids</taxon>
        <taxon>lamiids</taxon>
        <taxon>Solanales</taxon>
        <taxon>Solanaceae</taxon>
        <taxon>Solanoideae</taxon>
        <taxon>Solaneae</taxon>
        <taxon>Solanum</taxon>
    </lineage>
</organism>
<proteinExistence type="predicted"/>
<dbReference type="EnsemblPlants" id="PGSC0003DMT400097777">
    <property type="protein sequence ID" value="PGSC0003DMT400097777"/>
    <property type="gene ID" value="PGSC0003DMG400047348"/>
</dbReference>
<dbReference type="Gramene" id="PGSC0003DMT400097777">
    <property type="protein sequence ID" value="PGSC0003DMT400097777"/>
    <property type="gene ID" value="PGSC0003DMG400047348"/>
</dbReference>
<evidence type="ECO:0000313" key="3">
    <source>
        <dbReference type="Proteomes" id="UP000011115"/>
    </source>
</evidence>
<protein>
    <recommendedName>
        <fullName evidence="4">Integrase core domain containing protein</fullName>
    </recommendedName>
</protein>
<keyword evidence="3" id="KW-1185">Reference proteome</keyword>
<dbReference type="PaxDb" id="4113-PGSC0003DMT400097777"/>
<feature type="region of interest" description="Disordered" evidence="1">
    <location>
        <begin position="39"/>
        <end position="133"/>
    </location>
</feature>
<dbReference type="AlphaFoldDB" id="M1E1E2"/>
<name>M1E1E2_SOLTU</name>
<evidence type="ECO:0000313" key="2">
    <source>
        <dbReference type="EnsemblPlants" id="PGSC0003DMT400097777"/>
    </source>
</evidence>
<dbReference type="HOGENOM" id="CLU_2101247_0_0_1"/>
<sequence length="133" mass="14827">MRVQVAKLVEKPVHVPTPVMPDSLIKIFIEQPTTQSLDNIWGEIPKRKSGKRKKKVGEPDEKIRRQEKRARRASKWEAREKETCEQQQRDATLVGASGSRAPTSATETQPDHVPSSESALTDKGANASSEIDV</sequence>
<evidence type="ECO:0000256" key="1">
    <source>
        <dbReference type="SAM" id="MobiDB-lite"/>
    </source>
</evidence>